<evidence type="ECO:0000313" key="2">
    <source>
        <dbReference type="Proteomes" id="UP001165685"/>
    </source>
</evidence>
<protein>
    <submittedName>
        <fullName evidence="1">Uncharacterized protein</fullName>
    </submittedName>
</protein>
<keyword evidence="2" id="KW-1185">Reference proteome</keyword>
<comment type="caution">
    <text evidence="1">The sequence shown here is derived from an EMBL/GenBank/DDBJ whole genome shotgun (WGS) entry which is preliminary data.</text>
</comment>
<name>A0ABT4TTN3_9ACTN</name>
<gene>
    <name evidence="1" type="ORF">O4U47_26025</name>
</gene>
<dbReference type="Proteomes" id="UP001165685">
    <property type="component" value="Unassembled WGS sequence"/>
</dbReference>
<reference evidence="1" key="1">
    <citation type="submission" date="2023-01" db="EMBL/GenBank/DDBJ databases">
        <title>Draft genome sequence of Nocardiopsis sp. LSu2-4 isolated from halophytes.</title>
        <authorList>
            <person name="Duangmal K."/>
            <person name="Chantavorakit T."/>
        </authorList>
    </citation>
    <scope>NUCLEOTIDE SEQUENCE</scope>
    <source>
        <strain evidence="1">LSu2-4</strain>
    </source>
</reference>
<organism evidence="1 2">
    <name type="scientific">Nocardiopsis suaedae</name>
    <dbReference type="NCBI Taxonomy" id="3018444"/>
    <lineage>
        <taxon>Bacteria</taxon>
        <taxon>Bacillati</taxon>
        <taxon>Actinomycetota</taxon>
        <taxon>Actinomycetes</taxon>
        <taxon>Streptosporangiales</taxon>
        <taxon>Nocardiopsidaceae</taxon>
        <taxon>Nocardiopsis</taxon>
    </lineage>
</organism>
<proteinExistence type="predicted"/>
<dbReference type="EMBL" id="JAQFWP010000068">
    <property type="protein sequence ID" value="MDA2807997.1"/>
    <property type="molecule type" value="Genomic_DNA"/>
</dbReference>
<accession>A0ABT4TTN3</accession>
<evidence type="ECO:0000313" key="1">
    <source>
        <dbReference type="EMBL" id="MDA2807997.1"/>
    </source>
</evidence>
<dbReference type="RefSeq" id="WP_270680615.1">
    <property type="nucleotide sequence ID" value="NZ_JAQFWP010000068.1"/>
</dbReference>
<sequence length="56" mass="6115">MPIPEYGVLSGPDGGWSLTLEPGEWDISGAVRGDETATERVVLEDERVEGVELRFP</sequence>